<dbReference type="PANTHER" id="PTHR45856:SF25">
    <property type="entry name" value="FUNGAL LIPASE-LIKE DOMAIN-CONTAINING PROTEIN"/>
    <property type="match status" value="1"/>
</dbReference>
<dbReference type="EMBL" id="RRYP01004847">
    <property type="protein sequence ID" value="TNV82530.1"/>
    <property type="molecule type" value="Genomic_DNA"/>
</dbReference>
<dbReference type="SUPFAM" id="SSF53474">
    <property type="entry name" value="alpha/beta-Hydrolases"/>
    <property type="match status" value="1"/>
</dbReference>
<dbReference type="InterPro" id="IPR029058">
    <property type="entry name" value="AB_hydrolase_fold"/>
</dbReference>
<sequence length="296" mass="31692">MPSILSVSSLLALVGTVAATTYDASVSTRFVYYSAATYCKESTLTNWGCGPACQAEAGVTHVTPVGNAGAGTFSYVAYNPSHNEIVVAFRGSHNIENWISNIDFAKQQLPGAPSGVQVHTGFYQSYLTMQSGVLNAVKTLLAAHPSAQVAVTGHSLGAAQATFAFIDIKTKINPGHIVFYSFGSPRPGNQAFSDYVMTMYGDYKRVVHLNDCVPHVPLTAMGFNHAGEEVWYNDSNNAKTFKVCTNQVGKPENPTCSDTQLIDGAAAHKIYMGIQVTGQCTQVAAEEPETRAFLMQ</sequence>
<accession>A0A8J8NY82</accession>
<gene>
    <name evidence="3" type="ORF">FGO68_gene3437</name>
</gene>
<feature type="chain" id="PRO_5035311358" description="Fungal lipase-type domain-containing protein" evidence="1">
    <location>
        <begin position="20"/>
        <end position="296"/>
    </location>
</feature>
<name>A0A8J8NY82_HALGN</name>
<dbReference type="InterPro" id="IPR002921">
    <property type="entry name" value="Fungal_lipase-type"/>
</dbReference>
<evidence type="ECO:0000313" key="3">
    <source>
        <dbReference type="EMBL" id="TNV82530.1"/>
    </source>
</evidence>
<dbReference type="Proteomes" id="UP000785679">
    <property type="component" value="Unassembled WGS sequence"/>
</dbReference>
<dbReference type="Gene3D" id="3.40.50.1820">
    <property type="entry name" value="alpha/beta hydrolase"/>
    <property type="match status" value="1"/>
</dbReference>
<evidence type="ECO:0000256" key="1">
    <source>
        <dbReference type="SAM" id="SignalP"/>
    </source>
</evidence>
<feature type="domain" description="Fungal lipase-type" evidence="2">
    <location>
        <begin position="86"/>
        <end position="219"/>
    </location>
</feature>
<protein>
    <recommendedName>
        <fullName evidence="2">Fungal lipase-type domain-containing protein</fullName>
    </recommendedName>
</protein>
<proteinExistence type="predicted"/>
<organism evidence="3 4">
    <name type="scientific">Halteria grandinella</name>
    <dbReference type="NCBI Taxonomy" id="5974"/>
    <lineage>
        <taxon>Eukaryota</taxon>
        <taxon>Sar</taxon>
        <taxon>Alveolata</taxon>
        <taxon>Ciliophora</taxon>
        <taxon>Intramacronucleata</taxon>
        <taxon>Spirotrichea</taxon>
        <taxon>Stichotrichia</taxon>
        <taxon>Sporadotrichida</taxon>
        <taxon>Halteriidae</taxon>
        <taxon>Halteria</taxon>
    </lineage>
</organism>
<dbReference type="Pfam" id="PF01764">
    <property type="entry name" value="Lipase_3"/>
    <property type="match status" value="1"/>
</dbReference>
<dbReference type="InterPro" id="IPR051218">
    <property type="entry name" value="Sec_MonoDiacylglyc_Lipase"/>
</dbReference>
<dbReference type="CDD" id="cd00519">
    <property type="entry name" value="Lipase_3"/>
    <property type="match status" value="1"/>
</dbReference>
<dbReference type="OrthoDB" id="426718at2759"/>
<comment type="caution">
    <text evidence="3">The sequence shown here is derived from an EMBL/GenBank/DDBJ whole genome shotgun (WGS) entry which is preliminary data.</text>
</comment>
<evidence type="ECO:0000313" key="4">
    <source>
        <dbReference type="Proteomes" id="UP000785679"/>
    </source>
</evidence>
<dbReference type="AlphaFoldDB" id="A0A8J8NY82"/>
<evidence type="ECO:0000259" key="2">
    <source>
        <dbReference type="Pfam" id="PF01764"/>
    </source>
</evidence>
<dbReference type="PANTHER" id="PTHR45856">
    <property type="entry name" value="ALPHA/BETA-HYDROLASES SUPERFAMILY PROTEIN"/>
    <property type="match status" value="1"/>
</dbReference>
<keyword evidence="4" id="KW-1185">Reference proteome</keyword>
<dbReference type="GO" id="GO:0006629">
    <property type="term" value="P:lipid metabolic process"/>
    <property type="evidence" value="ECO:0007669"/>
    <property type="project" value="InterPro"/>
</dbReference>
<keyword evidence="1" id="KW-0732">Signal</keyword>
<feature type="signal peptide" evidence="1">
    <location>
        <begin position="1"/>
        <end position="19"/>
    </location>
</feature>
<reference evidence="3" key="1">
    <citation type="submission" date="2019-06" db="EMBL/GenBank/DDBJ databases">
        <authorList>
            <person name="Zheng W."/>
        </authorList>
    </citation>
    <scope>NUCLEOTIDE SEQUENCE</scope>
    <source>
        <strain evidence="3">QDHG01</strain>
    </source>
</reference>